<accession>A0AAN7USD1</accession>
<evidence type="ECO:0000313" key="3">
    <source>
        <dbReference type="Proteomes" id="UP001305414"/>
    </source>
</evidence>
<feature type="compositionally biased region" description="Basic and acidic residues" evidence="1">
    <location>
        <begin position="587"/>
        <end position="611"/>
    </location>
</feature>
<feature type="compositionally biased region" description="Low complexity" evidence="1">
    <location>
        <begin position="63"/>
        <end position="76"/>
    </location>
</feature>
<comment type="caution">
    <text evidence="2">The sequence shown here is derived from an EMBL/GenBank/DDBJ whole genome shotgun (WGS) entry which is preliminary data.</text>
</comment>
<dbReference type="AlphaFoldDB" id="A0AAN7USD1"/>
<dbReference type="Proteomes" id="UP001305414">
    <property type="component" value="Unassembled WGS sequence"/>
</dbReference>
<reference evidence="2 3" key="1">
    <citation type="submission" date="2023-10" db="EMBL/GenBank/DDBJ databases">
        <title>Draft genome sequence of Xylaria bambusicola isolate GMP-LS, the root and basal stem rot pathogen of sugarcane in Indonesia.</title>
        <authorList>
            <person name="Selvaraj P."/>
            <person name="Muralishankar V."/>
            <person name="Muruganantham S."/>
            <person name="Sp S."/>
            <person name="Haryani S."/>
            <person name="Lau K.J.X."/>
            <person name="Naqvi N.I."/>
        </authorList>
    </citation>
    <scope>NUCLEOTIDE SEQUENCE [LARGE SCALE GENOMIC DNA]</scope>
    <source>
        <strain evidence="2">GMP-LS</strain>
    </source>
</reference>
<name>A0AAN7USD1_9PEZI</name>
<organism evidence="2 3">
    <name type="scientific">Xylaria bambusicola</name>
    <dbReference type="NCBI Taxonomy" id="326684"/>
    <lineage>
        <taxon>Eukaryota</taxon>
        <taxon>Fungi</taxon>
        <taxon>Dikarya</taxon>
        <taxon>Ascomycota</taxon>
        <taxon>Pezizomycotina</taxon>
        <taxon>Sordariomycetes</taxon>
        <taxon>Xylariomycetidae</taxon>
        <taxon>Xylariales</taxon>
        <taxon>Xylariaceae</taxon>
        <taxon>Xylaria</taxon>
    </lineage>
</organism>
<feature type="compositionally biased region" description="Polar residues" evidence="1">
    <location>
        <begin position="83"/>
        <end position="92"/>
    </location>
</feature>
<protein>
    <submittedName>
        <fullName evidence="2">Uncharacterized protein</fullName>
    </submittedName>
</protein>
<evidence type="ECO:0000256" key="1">
    <source>
        <dbReference type="SAM" id="MobiDB-lite"/>
    </source>
</evidence>
<feature type="compositionally biased region" description="Polar residues" evidence="1">
    <location>
        <begin position="326"/>
        <end position="341"/>
    </location>
</feature>
<dbReference type="EMBL" id="JAWHQM010000022">
    <property type="protein sequence ID" value="KAK5631953.1"/>
    <property type="molecule type" value="Genomic_DNA"/>
</dbReference>
<feature type="region of interest" description="Disordered" evidence="1">
    <location>
        <begin position="61"/>
        <end position="95"/>
    </location>
</feature>
<feature type="region of interest" description="Disordered" evidence="1">
    <location>
        <begin position="585"/>
        <end position="611"/>
    </location>
</feature>
<sequence>MVFGGKDGQGKEIKQIPMCLNCAVACGDGDENALLQRAMQRVDTADGGLSRARWYAITTHNTGSKSMGKGKSRSTSQIPRPRVTTTIPNRQNLLGGDSSMDMVSSPPPDIPHTPIISGLPGLNVAGAEDDDTLARLHYRRYRADPRFAKLECIVPIDAALYVSIFDPVGSPAFRPHPVKPLPQWIRLLPRTYEIRRKNDIGGDCREKNCPDQDMEDVVVMEEEECYPSPHSVLDVHFPPATTFRARSCVDHGVFEGPERPMDDLMSEHIGNEERVQMAYPDARPPLRFASLTPPLTPPPRAVTISPSPSPPPVPQPRKSYDREANESINSDLSEQLSQCQSEDNREDIEEEISGNHSRRCSSPQSVLVYTKINPGLTPLSPAKTPYKRPSIVSDEPLRQPSSRLASVGLRSAYARVPLRASISKGRETSITNADNTGINTDRNRPCRDSISLNPILYDNEKEKRKHKTVVWDKSVKGGETESECCGSEGSRDSCHEMLDLECEDQKHDSTQDINMEHDKDTASDCEAGITNDTKKKLIGKMQMQMQAKQARSGDALSAPEHRRHNRISFWICIGMGIALVRTGTNDPYKKTETAKEKDEEKGRERRKEKEVRFAHPSLAVPGRRRERAIGIEGIHVGIGGSESGRGKTCPTCGNTTME</sequence>
<keyword evidence="3" id="KW-1185">Reference proteome</keyword>
<evidence type="ECO:0000313" key="2">
    <source>
        <dbReference type="EMBL" id="KAK5631953.1"/>
    </source>
</evidence>
<gene>
    <name evidence="2" type="ORF">RRF57_007668</name>
</gene>
<feature type="region of interest" description="Disordered" evidence="1">
    <location>
        <begin position="284"/>
        <end position="360"/>
    </location>
</feature>
<proteinExistence type="predicted"/>
<feature type="region of interest" description="Disordered" evidence="1">
    <location>
        <begin position="376"/>
        <end position="399"/>
    </location>
</feature>